<dbReference type="PROSITE" id="PS50404">
    <property type="entry name" value="GST_NTER"/>
    <property type="match status" value="1"/>
</dbReference>
<evidence type="ECO:0000313" key="4">
    <source>
        <dbReference type="Proteomes" id="UP000803884"/>
    </source>
</evidence>
<comment type="caution">
    <text evidence="3">The sequence shown here is derived from an EMBL/GenBank/DDBJ whole genome shotgun (WGS) entry which is preliminary data.</text>
</comment>
<dbReference type="EMBL" id="JAAQHG020000009">
    <property type="protein sequence ID" value="KAL1587685.1"/>
    <property type="molecule type" value="Genomic_DNA"/>
</dbReference>
<dbReference type="InterPro" id="IPR040079">
    <property type="entry name" value="Glutathione_S-Trfase"/>
</dbReference>
<sequence>MAETQEQKPKVTLHWLEKSRSQRVVWLLEECSKSVDYDITVYKRQSNKLAPPELKAVHPLGKSPAITVTAPTLDKPLAIAESAVIFEYLCDHFAQHLVPKRYRDGLEGKVGGETEQWLRYRFYMHYAEGSLMSLLMIAMFMDNIRNSPVPFFIKPVTRGIADKVDSLYLLDNYATHFSFLESQLASSPDNGEFLCGAELTAADILMSFPLIAAGSRVDAGKYPKLKAFIGRLEKHPGYVDSVKKIEEVSGMPFEFRPTP</sequence>
<dbReference type="PANTHER" id="PTHR44051">
    <property type="entry name" value="GLUTATHIONE S-TRANSFERASE-RELATED"/>
    <property type="match status" value="1"/>
</dbReference>
<evidence type="ECO:0000259" key="2">
    <source>
        <dbReference type="PROSITE" id="PS50404"/>
    </source>
</evidence>
<dbReference type="InterPro" id="IPR036249">
    <property type="entry name" value="Thioredoxin-like_sf"/>
</dbReference>
<dbReference type="InterPro" id="IPR004046">
    <property type="entry name" value="GST_C"/>
</dbReference>
<gene>
    <name evidence="3" type="ORF">WHR41_03707</name>
</gene>
<dbReference type="Pfam" id="PF14497">
    <property type="entry name" value="GST_C_3"/>
    <property type="match status" value="1"/>
</dbReference>
<dbReference type="InterPro" id="IPR004045">
    <property type="entry name" value="Glutathione_S-Trfase_N"/>
</dbReference>
<name>A0AB34KS45_9PEZI</name>
<dbReference type="SFLD" id="SFLDS00019">
    <property type="entry name" value="Glutathione_Transferase_(cytos"/>
    <property type="match status" value="1"/>
</dbReference>
<dbReference type="SUPFAM" id="SSF52833">
    <property type="entry name" value="Thioredoxin-like"/>
    <property type="match status" value="1"/>
</dbReference>
<evidence type="ECO:0000256" key="1">
    <source>
        <dbReference type="ARBA" id="ARBA00007409"/>
    </source>
</evidence>
<feature type="domain" description="GST N-terminal" evidence="2">
    <location>
        <begin position="8"/>
        <end position="97"/>
    </location>
</feature>
<dbReference type="Gene3D" id="1.20.1050.10">
    <property type="match status" value="1"/>
</dbReference>
<dbReference type="RefSeq" id="XP_069230790.1">
    <property type="nucleotide sequence ID" value="XM_069372313.1"/>
</dbReference>
<protein>
    <recommendedName>
        <fullName evidence="2">GST N-terminal domain-containing protein</fullName>
    </recommendedName>
</protein>
<dbReference type="CDD" id="cd03046">
    <property type="entry name" value="GST_N_GTT1_like"/>
    <property type="match status" value="1"/>
</dbReference>
<dbReference type="Gene3D" id="3.40.30.10">
    <property type="entry name" value="Glutaredoxin"/>
    <property type="match status" value="1"/>
</dbReference>
<comment type="similarity">
    <text evidence="1">Belongs to the GST superfamily.</text>
</comment>
<proteinExistence type="inferred from homology"/>
<dbReference type="Pfam" id="PF13409">
    <property type="entry name" value="GST_N_2"/>
    <property type="match status" value="1"/>
</dbReference>
<dbReference type="AlphaFoldDB" id="A0AB34KS45"/>
<dbReference type="SFLD" id="SFLDG00358">
    <property type="entry name" value="Main_(cytGST)"/>
    <property type="match status" value="1"/>
</dbReference>
<dbReference type="SUPFAM" id="SSF47616">
    <property type="entry name" value="GST C-terminal domain-like"/>
    <property type="match status" value="1"/>
</dbReference>
<dbReference type="Proteomes" id="UP000803884">
    <property type="component" value="Unassembled WGS sequence"/>
</dbReference>
<reference evidence="3 4" key="1">
    <citation type="journal article" date="2020" name="Microbiol. Resour. Announc.">
        <title>Draft Genome Sequence of a Cladosporium Species Isolated from the Mesophotic Ascidian Didemnum maculosum.</title>
        <authorList>
            <person name="Gioti A."/>
            <person name="Siaperas R."/>
            <person name="Nikolaivits E."/>
            <person name="Le Goff G."/>
            <person name="Ouazzani J."/>
            <person name="Kotoulas G."/>
            <person name="Topakas E."/>
        </authorList>
    </citation>
    <scope>NUCLEOTIDE SEQUENCE [LARGE SCALE GENOMIC DNA]</scope>
    <source>
        <strain evidence="3 4">TM138-S3</strain>
    </source>
</reference>
<dbReference type="CDD" id="cd03189">
    <property type="entry name" value="GST_C_GTT1_like"/>
    <property type="match status" value="1"/>
</dbReference>
<accession>A0AB34KS45</accession>
<organism evidence="3 4">
    <name type="scientific">Cladosporium halotolerans</name>
    <dbReference type="NCBI Taxonomy" id="1052096"/>
    <lineage>
        <taxon>Eukaryota</taxon>
        <taxon>Fungi</taxon>
        <taxon>Dikarya</taxon>
        <taxon>Ascomycota</taxon>
        <taxon>Pezizomycotina</taxon>
        <taxon>Dothideomycetes</taxon>
        <taxon>Dothideomycetidae</taxon>
        <taxon>Cladosporiales</taxon>
        <taxon>Cladosporiaceae</taxon>
        <taxon>Cladosporium</taxon>
    </lineage>
</organism>
<dbReference type="GeneID" id="96005151"/>
<keyword evidence="4" id="KW-1185">Reference proteome</keyword>
<dbReference type="InterPro" id="IPR036282">
    <property type="entry name" value="Glutathione-S-Trfase_C_sf"/>
</dbReference>
<evidence type="ECO:0000313" key="3">
    <source>
        <dbReference type="EMBL" id="KAL1587685.1"/>
    </source>
</evidence>
<dbReference type="PANTHER" id="PTHR44051:SF9">
    <property type="entry name" value="GLUTATHIONE S-TRANSFERASE 1"/>
    <property type="match status" value="1"/>
</dbReference>